<protein>
    <recommendedName>
        <fullName evidence="5">NHL repeat domain protein</fullName>
    </recommendedName>
</protein>
<reference evidence="3 4" key="1">
    <citation type="submission" date="2018-05" db="EMBL/GenBank/DDBJ databases">
        <title>A metagenomic window into the 2 km-deep terrestrial subsurface aquifer revealed taxonomically and functionally diverse microbial community comprising novel uncultured bacterial lineages.</title>
        <authorList>
            <person name="Kadnikov V.V."/>
            <person name="Mardanov A.V."/>
            <person name="Beletsky A.V."/>
            <person name="Banks D."/>
            <person name="Pimenov N.V."/>
            <person name="Frank Y.A."/>
            <person name="Karnachuk O.V."/>
            <person name="Ravin N.V."/>
        </authorList>
    </citation>
    <scope>NUCLEOTIDE SEQUENCE [LARGE SCALE GENOMIC DNA]</scope>
    <source>
        <strain evidence="3">BY5</strain>
    </source>
</reference>
<dbReference type="Proteomes" id="UP000252355">
    <property type="component" value="Unassembled WGS sequence"/>
</dbReference>
<dbReference type="AlphaFoldDB" id="A0A367ZD01"/>
<dbReference type="Pfam" id="PF01436">
    <property type="entry name" value="NHL"/>
    <property type="match status" value="2"/>
</dbReference>
<feature type="repeat" description="NHL" evidence="2">
    <location>
        <begin position="220"/>
        <end position="260"/>
    </location>
</feature>
<accession>A0A367ZD01</accession>
<dbReference type="InterPro" id="IPR001258">
    <property type="entry name" value="NHL_repeat"/>
</dbReference>
<evidence type="ECO:0000313" key="4">
    <source>
        <dbReference type="Proteomes" id="UP000252355"/>
    </source>
</evidence>
<dbReference type="GO" id="GO:0061630">
    <property type="term" value="F:ubiquitin protein ligase activity"/>
    <property type="evidence" value="ECO:0007669"/>
    <property type="project" value="TreeGrafter"/>
</dbReference>
<evidence type="ECO:0008006" key="5">
    <source>
        <dbReference type="Google" id="ProtNLM"/>
    </source>
</evidence>
<dbReference type="SUPFAM" id="SSF63829">
    <property type="entry name" value="Calcium-dependent phosphotriesterase"/>
    <property type="match status" value="1"/>
</dbReference>
<dbReference type="InterPro" id="IPR050952">
    <property type="entry name" value="TRIM-NHL_E3_ligases"/>
</dbReference>
<dbReference type="GO" id="GO:0008270">
    <property type="term" value="F:zinc ion binding"/>
    <property type="evidence" value="ECO:0007669"/>
    <property type="project" value="UniProtKB-KW"/>
</dbReference>
<name>A0A367ZD01_9BACT</name>
<keyword evidence="1" id="KW-0677">Repeat</keyword>
<dbReference type="CDD" id="cd05819">
    <property type="entry name" value="NHL"/>
    <property type="match status" value="1"/>
</dbReference>
<feature type="repeat" description="NHL" evidence="2">
    <location>
        <begin position="172"/>
        <end position="213"/>
    </location>
</feature>
<dbReference type="EMBL" id="QOQW01000037">
    <property type="protein sequence ID" value="RCK75960.1"/>
    <property type="molecule type" value="Genomic_DNA"/>
</dbReference>
<dbReference type="PANTHER" id="PTHR24104:SF25">
    <property type="entry name" value="PROTEIN LIN-41"/>
    <property type="match status" value="1"/>
</dbReference>
<dbReference type="GO" id="GO:0043161">
    <property type="term" value="P:proteasome-mediated ubiquitin-dependent protein catabolic process"/>
    <property type="evidence" value="ECO:0007669"/>
    <property type="project" value="TreeGrafter"/>
</dbReference>
<dbReference type="GO" id="GO:0000209">
    <property type="term" value="P:protein polyubiquitination"/>
    <property type="evidence" value="ECO:0007669"/>
    <property type="project" value="TreeGrafter"/>
</dbReference>
<organism evidence="3 4">
    <name type="scientific">Candidatus Ozemobacter sibiricus</name>
    <dbReference type="NCBI Taxonomy" id="2268124"/>
    <lineage>
        <taxon>Bacteria</taxon>
        <taxon>Candidatus Ozemobacteria</taxon>
        <taxon>Candidatus Ozemobacterales</taxon>
        <taxon>Candidatus Ozemobacteraceae</taxon>
        <taxon>Candidatus Ozemobacter</taxon>
    </lineage>
</organism>
<dbReference type="Gene3D" id="2.120.10.30">
    <property type="entry name" value="TolB, C-terminal domain"/>
    <property type="match status" value="2"/>
</dbReference>
<evidence type="ECO:0000313" key="3">
    <source>
        <dbReference type="EMBL" id="RCK75960.1"/>
    </source>
</evidence>
<proteinExistence type="predicted"/>
<dbReference type="PROSITE" id="PS51125">
    <property type="entry name" value="NHL"/>
    <property type="match status" value="2"/>
</dbReference>
<comment type="caution">
    <text evidence="3">The sequence shown here is derived from an EMBL/GenBank/DDBJ whole genome shotgun (WGS) entry which is preliminary data.</text>
</comment>
<dbReference type="InterPro" id="IPR011042">
    <property type="entry name" value="6-blade_b-propeller_TolB-like"/>
</dbReference>
<gene>
    <name evidence="3" type="ORF">OZSIB_3690</name>
</gene>
<evidence type="ECO:0000256" key="2">
    <source>
        <dbReference type="PROSITE-ProRule" id="PRU00504"/>
    </source>
</evidence>
<dbReference type="PANTHER" id="PTHR24104">
    <property type="entry name" value="E3 UBIQUITIN-PROTEIN LIGASE NHLRC1-RELATED"/>
    <property type="match status" value="1"/>
</dbReference>
<sequence>MSRRALPVPFLVLGMGILLCALNGCGTVDKAIHRPNLVCLAPDLSRIFINDSQRGRVLIADRRFRYLSEIAMPVGSSIWGIAVSPAGELAVTNGRQTSVAFSEAEQEEGNIAEICFYTLDGRETHRLAWRGEKRLLHTPGPIRFLSDGTFVVADYELNTIVRLDRSGKVLVKFGEFGHGEGQLYYPNDLAVASDGSLLVCETYNFRLSRFTPDGTFLGHLGGKGREEGRFMFPQGLCFDAAGNLYVTELSTMRVSVFGPDGSFRQAIQPLQQGFKADCLQMFGVAWASDTGDLLVADSINECLHVIASDGRWVRAVTALE</sequence>
<evidence type="ECO:0000256" key="1">
    <source>
        <dbReference type="ARBA" id="ARBA00022737"/>
    </source>
</evidence>